<dbReference type="EMBL" id="JACJJL010000035">
    <property type="protein sequence ID" value="MBM6662944.1"/>
    <property type="molecule type" value="Genomic_DNA"/>
</dbReference>
<accession>A0A938WPE2</accession>
<gene>
    <name evidence="1" type="ORF">H6B30_14545</name>
</gene>
<dbReference type="Proteomes" id="UP000764045">
    <property type="component" value="Unassembled WGS sequence"/>
</dbReference>
<organism evidence="1 2">
    <name type="scientific">Marseilla massiliensis</name>
    <dbReference type="NCBI Taxonomy" id="1841864"/>
    <lineage>
        <taxon>Bacteria</taxon>
        <taxon>Pseudomonadati</taxon>
        <taxon>Bacteroidota</taxon>
        <taxon>Bacteroidia</taxon>
        <taxon>Bacteroidales</taxon>
        <taxon>Prevotellaceae</taxon>
        <taxon>Marseilla</taxon>
    </lineage>
</organism>
<dbReference type="InterPro" id="IPR025586">
    <property type="entry name" value="PcfJ"/>
</dbReference>
<evidence type="ECO:0000313" key="1">
    <source>
        <dbReference type="EMBL" id="MBM6662944.1"/>
    </source>
</evidence>
<protein>
    <submittedName>
        <fullName evidence="1">PcfJ domain-containing protein</fullName>
    </submittedName>
</protein>
<sequence length="78" mass="8962">MHKKHCVFECGYYAKSDSIILSAHDLSGRRIETVEFSIKQGKVVQSRGVCNSNTEFHERIIRLVNDNAYRFLDAKLTS</sequence>
<reference evidence="1 2" key="1">
    <citation type="journal article" date="2021" name="Sci. Rep.">
        <title>The distribution of antibiotic resistance genes in chicken gut microbiota commensals.</title>
        <authorList>
            <person name="Juricova H."/>
            <person name="Matiasovicova J."/>
            <person name="Kubasova T."/>
            <person name="Cejkova D."/>
            <person name="Rychlik I."/>
        </authorList>
    </citation>
    <scope>NUCLEOTIDE SEQUENCE [LARGE SCALE GENOMIC DNA]</scope>
    <source>
        <strain evidence="1 2">An819</strain>
    </source>
</reference>
<comment type="caution">
    <text evidence="1">The sequence shown here is derived from an EMBL/GenBank/DDBJ whole genome shotgun (WGS) entry which is preliminary data.</text>
</comment>
<dbReference type="AlphaFoldDB" id="A0A938WPE2"/>
<dbReference type="Pfam" id="PF14284">
    <property type="entry name" value="PcfJ"/>
    <property type="match status" value="1"/>
</dbReference>
<name>A0A938WPE2_9BACT</name>
<keyword evidence="2" id="KW-1185">Reference proteome</keyword>
<evidence type="ECO:0000313" key="2">
    <source>
        <dbReference type="Proteomes" id="UP000764045"/>
    </source>
</evidence>
<proteinExistence type="predicted"/>